<evidence type="ECO:0000256" key="1">
    <source>
        <dbReference type="SAM" id="MobiDB-lite"/>
    </source>
</evidence>
<sequence length="449" mass="47315">MGNNALLSKKKRKELNQYGLSNTPYGAVLSVDEAKTAFNNVVPTAQDRIAEGPIYNPMNLPEAEVKKMNALGVSGVGATNIITSGDDDDENGDTNAFYYDDNNIFSFTGEKNKGKKPNADLSKLPTQKQRLAKPDVKILSDKDGNNFEYLGQWNGDLSFLDEIAKNLALPPAGSFLYRKPSGAKFGDYIQMDYYIGLDPDTTDLFIGLKGNLMFKPIGHKFIKANEFSNWTGPFGNAGILGNNTIAPMGQTFGFAPNIGTKSLYNVRAGNTNFGNLSYTNNIKPIGLGAFYNPLPIGNPLNFNAAAKPKTSDPTEETSNSAPGTGFEKVANGVAAIAGGAAAVINAIKSNRQMPVSASNGDMAGYIAAQNAAGGGGFGPGSFGGFGTGGFGEGTGISYDDDGNAVYTNQGGRNGGYPNPNAGSSKTILYVIAGLAVAGLIFYYIKKHKK</sequence>
<organism evidence="3 4">
    <name type="scientific">Pedobacter vanadiisoli</name>
    <dbReference type="NCBI Taxonomy" id="1761975"/>
    <lineage>
        <taxon>Bacteria</taxon>
        <taxon>Pseudomonadati</taxon>
        <taxon>Bacteroidota</taxon>
        <taxon>Sphingobacteriia</taxon>
        <taxon>Sphingobacteriales</taxon>
        <taxon>Sphingobacteriaceae</taxon>
        <taxon>Pedobacter</taxon>
    </lineage>
</organism>
<evidence type="ECO:0000256" key="2">
    <source>
        <dbReference type="SAM" id="Phobius"/>
    </source>
</evidence>
<dbReference type="RefSeq" id="WP_379074891.1">
    <property type="nucleotide sequence ID" value="NZ_JBHULL010000003.1"/>
</dbReference>
<name>A0ABW5MEB0_9SPHI</name>
<keyword evidence="2" id="KW-0472">Membrane</keyword>
<dbReference type="NCBIfam" id="TIGR01167">
    <property type="entry name" value="LPXTG_anchor"/>
    <property type="match status" value="1"/>
</dbReference>
<keyword evidence="2" id="KW-0812">Transmembrane</keyword>
<dbReference type="EMBL" id="JBHULL010000003">
    <property type="protein sequence ID" value="MFD2581504.1"/>
    <property type="molecule type" value="Genomic_DNA"/>
</dbReference>
<feature type="transmembrane region" description="Helical" evidence="2">
    <location>
        <begin position="426"/>
        <end position="444"/>
    </location>
</feature>
<reference evidence="4" key="1">
    <citation type="journal article" date="2019" name="Int. J. Syst. Evol. Microbiol.">
        <title>The Global Catalogue of Microorganisms (GCM) 10K type strain sequencing project: providing services to taxonomists for standard genome sequencing and annotation.</title>
        <authorList>
            <consortium name="The Broad Institute Genomics Platform"/>
            <consortium name="The Broad Institute Genome Sequencing Center for Infectious Disease"/>
            <person name="Wu L."/>
            <person name="Ma J."/>
        </authorList>
    </citation>
    <scope>NUCLEOTIDE SEQUENCE [LARGE SCALE GENOMIC DNA]</scope>
    <source>
        <strain evidence="4">KCTC 42866</strain>
    </source>
</reference>
<dbReference type="Proteomes" id="UP001597461">
    <property type="component" value="Unassembled WGS sequence"/>
</dbReference>
<proteinExistence type="predicted"/>
<gene>
    <name evidence="3" type="ORF">ACFSR6_03320</name>
</gene>
<keyword evidence="2" id="KW-1133">Transmembrane helix</keyword>
<keyword evidence="4" id="KW-1185">Reference proteome</keyword>
<accession>A0ABW5MEB0</accession>
<comment type="caution">
    <text evidence="3">The sequence shown here is derived from an EMBL/GenBank/DDBJ whole genome shotgun (WGS) entry which is preliminary data.</text>
</comment>
<protein>
    <submittedName>
        <fullName evidence="3">LPXTG cell wall anchor domain-containing protein</fullName>
    </submittedName>
</protein>
<evidence type="ECO:0000313" key="3">
    <source>
        <dbReference type="EMBL" id="MFD2581504.1"/>
    </source>
</evidence>
<evidence type="ECO:0000313" key="4">
    <source>
        <dbReference type="Proteomes" id="UP001597461"/>
    </source>
</evidence>
<feature type="region of interest" description="Disordered" evidence="1">
    <location>
        <begin position="305"/>
        <end position="325"/>
    </location>
</feature>